<dbReference type="OrthoDB" id="8778689at2"/>
<protein>
    <submittedName>
        <fullName evidence="1">Acyl carrier protein</fullName>
    </submittedName>
</protein>
<comment type="caution">
    <text evidence="1">The sequence shown here is derived from an EMBL/GenBank/DDBJ whole genome shotgun (WGS) entry which is preliminary data.</text>
</comment>
<organism evidence="1 2">
    <name type="scientific">Actinomadura soli</name>
    <dbReference type="NCBI Taxonomy" id="2508997"/>
    <lineage>
        <taxon>Bacteria</taxon>
        <taxon>Bacillati</taxon>
        <taxon>Actinomycetota</taxon>
        <taxon>Actinomycetes</taxon>
        <taxon>Streptosporangiales</taxon>
        <taxon>Thermomonosporaceae</taxon>
        <taxon>Actinomadura</taxon>
    </lineage>
</organism>
<gene>
    <name evidence="1" type="ORF">ETD83_04175</name>
</gene>
<dbReference type="SUPFAM" id="SSF47336">
    <property type="entry name" value="ACP-like"/>
    <property type="match status" value="1"/>
</dbReference>
<proteinExistence type="predicted"/>
<accession>A0A5C4JJB9</accession>
<keyword evidence="2" id="KW-1185">Reference proteome</keyword>
<dbReference type="AlphaFoldDB" id="A0A5C4JJB9"/>
<reference evidence="1 2" key="1">
    <citation type="submission" date="2019-05" db="EMBL/GenBank/DDBJ databases">
        <title>Draft genome sequence of Actinomadura sp. 14C53.</title>
        <authorList>
            <person name="Saricaoglu S."/>
            <person name="Isik K."/>
        </authorList>
    </citation>
    <scope>NUCLEOTIDE SEQUENCE [LARGE SCALE GENOMIC DNA]</scope>
    <source>
        <strain evidence="1 2">14C53</strain>
    </source>
</reference>
<sequence>MRPHRRGVTVTEPKATGIGVIKDWILAKHESRTDVGPDEDLIENRLVDSLSFVEFVFLIQETSGVEIDLDCLGINDVRTLATIEKRFLAG</sequence>
<dbReference type="EMBL" id="VCKW01000013">
    <property type="protein sequence ID" value="TMR06537.1"/>
    <property type="molecule type" value="Genomic_DNA"/>
</dbReference>
<dbReference type="Gene3D" id="1.10.1200.10">
    <property type="entry name" value="ACP-like"/>
    <property type="match status" value="1"/>
</dbReference>
<evidence type="ECO:0000313" key="2">
    <source>
        <dbReference type="Proteomes" id="UP000309174"/>
    </source>
</evidence>
<name>A0A5C4JJB9_9ACTN</name>
<dbReference type="InterPro" id="IPR036736">
    <property type="entry name" value="ACP-like_sf"/>
</dbReference>
<dbReference type="Proteomes" id="UP000309174">
    <property type="component" value="Unassembled WGS sequence"/>
</dbReference>
<evidence type="ECO:0000313" key="1">
    <source>
        <dbReference type="EMBL" id="TMR06537.1"/>
    </source>
</evidence>